<comment type="caution">
    <text evidence="9">The sequence shown here is derived from an EMBL/GenBank/DDBJ whole genome shotgun (WGS) entry which is preliminary data.</text>
</comment>
<dbReference type="InterPro" id="IPR020846">
    <property type="entry name" value="MFS_dom"/>
</dbReference>
<feature type="domain" description="Major facilitator superfamily (MFS) profile" evidence="8">
    <location>
        <begin position="38"/>
        <end position="202"/>
    </location>
</feature>
<evidence type="ECO:0000256" key="6">
    <source>
        <dbReference type="SAM" id="MobiDB-lite"/>
    </source>
</evidence>
<dbReference type="Proteomes" id="UP000663888">
    <property type="component" value="Unassembled WGS sequence"/>
</dbReference>
<evidence type="ECO:0000256" key="2">
    <source>
        <dbReference type="ARBA" id="ARBA00022448"/>
    </source>
</evidence>
<dbReference type="GO" id="GO:0016020">
    <property type="term" value="C:membrane"/>
    <property type="evidence" value="ECO:0007669"/>
    <property type="project" value="UniProtKB-SubCell"/>
</dbReference>
<keyword evidence="5 7" id="KW-0472">Membrane</keyword>
<dbReference type="PROSITE" id="PS50850">
    <property type="entry name" value="MFS"/>
    <property type="match status" value="1"/>
</dbReference>
<feature type="region of interest" description="Disordered" evidence="6">
    <location>
        <begin position="1"/>
        <end position="28"/>
    </location>
</feature>
<keyword evidence="2" id="KW-0813">Transport</keyword>
<feature type="transmembrane region" description="Helical" evidence="7">
    <location>
        <begin position="76"/>
        <end position="98"/>
    </location>
</feature>
<evidence type="ECO:0000313" key="9">
    <source>
        <dbReference type="EMBL" id="CAE6480416.1"/>
    </source>
</evidence>
<keyword evidence="3 7" id="KW-0812">Transmembrane</keyword>
<dbReference type="InterPro" id="IPR011701">
    <property type="entry name" value="MFS"/>
</dbReference>
<feature type="compositionally biased region" description="Polar residues" evidence="6">
    <location>
        <begin position="1"/>
        <end position="17"/>
    </location>
</feature>
<evidence type="ECO:0000256" key="3">
    <source>
        <dbReference type="ARBA" id="ARBA00022692"/>
    </source>
</evidence>
<feature type="transmembrane region" description="Helical" evidence="7">
    <location>
        <begin position="167"/>
        <end position="186"/>
    </location>
</feature>
<evidence type="ECO:0000259" key="8">
    <source>
        <dbReference type="PROSITE" id="PS50850"/>
    </source>
</evidence>
<evidence type="ECO:0000256" key="5">
    <source>
        <dbReference type="ARBA" id="ARBA00023136"/>
    </source>
</evidence>
<dbReference type="AlphaFoldDB" id="A0A8H3GYK9"/>
<comment type="subcellular location">
    <subcellularLocation>
        <location evidence="1">Membrane</location>
        <topology evidence="1">Multi-pass membrane protein</topology>
    </subcellularLocation>
</comment>
<evidence type="ECO:0000313" key="10">
    <source>
        <dbReference type="Proteomes" id="UP000663888"/>
    </source>
</evidence>
<gene>
    <name evidence="9" type="ORF">RDB_LOCUS123812</name>
</gene>
<dbReference type="GO" id="GO:0022857">
    <property type="term" value="F:transmembrane transporter activity"/>
    <property type="evidence" value="ECO:0007669"/>
    <property type="project" value="InterPro"/>
</dbReference>
<evidence type="ECO:0000256" key="4">
    <source>
        <dbReference type="ARBA" id="ARBA00022989"/>
    </source>
</evidence>
<dbReference type="EMBL" id="CAJMWX010001314">
    <property type="protein sequence ID" value="CAE6480416.1"/>
    <property type="molecule type" value="Genomic_DNA"/>
</dbReference>
<name>A0A8H3GYK9_9AGAM</name>
<proteinExistence type="predicted"/>
<organism evidence="9 10">
    <name type="scientific">Rhizoctonia solani</name>
    <dbReference type="NCBI Taxonomy" id="456999"/>
    <lineage>
        <taxon>Eukaryota</taxon>
        <taxon>Fungi</taxon>
        <taxon>Dikarya</taxon>
        <taxon>Basidiomycota</taxon>
        <taxon>Agaricomycotina</taxon>
        <taxon>Agaricomycetes</taxon>
        <taxon>Cantharellales</taxon>
        <taxon>Ceratobasidiaceae</taxon>
        <taxon>Rhizoctonia</taxon>
    </lineage>
</organism>
<accession>A0A8H3GYK9</accession>
<dbReference type="PANTHER" id="PTHR23504">
    <property type="entry name" value="MAJOR FACILITATOR SUPERFAMILY DOMAIN-CONTAINING PROTEIN 10"/>
    <property type="match status" value="1"/>
</dbReference>
<feature type="transmembrane region" description="Helical" evidence="7">
    <location>
        <begin position="110"/>
        <end position="129"/>
    </location>
</feature>
<dbReference type="PANTHER" id="PTHR23504:SF15">
    <property type="entry name" value="MAJOR FACILITATOR SUPERFAMILY (MFS) PROFILE DOMAIN-CONTAINING PROTEIN"/>
    <property type="match status" value="1"/>
</dbReference>
<reference evidence="9" key="1">
    <citation type="submission" date="2021-01" db="EMBL/GenBank/DDBJ databases">
        <authorList>
            <person name="Kaushik A."/>
        </authorList>
    </citation>
    <scope>NUCLEOTIDE SEQUENCE</scope>
    <source>
        <strain evidence="9">AG4-R118</strain>
    </source>
</reference>
<keyword evidence="4 7" id="KW-1133">Transmembrane helix</keyword>
<feature type="transmembrane region" description="Helical" evidence="7">
    <location>
        <begin position="135"/>
        <end position="155"/>
    </location>
</feature>
<sequence length="202" mass="22021">MLTPQSTDQTGDGVQPQSHDDLESPQQRPRMIPVPKLQLLSVCVSRVAEPIAYSQIFPYVNQMILKLGVTDDPKRVGYYSGTLESMFALAQVLTVYGYGRLSDRIGRKPVILFSVFAMALSSGLFGLSHSFAHMAVARTFVGLLSGYTSVIQSILGEITDGTNQALAVAYSAYALCYPIGTFIGWAEHLMLPQLLTQIGIDL</sequence>
<dbReference type="Pfam" id="PF07690">
    <property type="entry name" value="MFS_1"/>
    <property type="match status" value="1"/>
</dbReference>
<dbReference type="SUPFAM" id="SSF103473">
    <property type="entry name" value="MFS general substrate transporter"/>
    <property type="match status" value="1"/>
</dbReference>
<protein>
    <recommendedName>
        <fullName evidence="8">Major facilitator superfamily (MFS) profile domain-containing protein</fullName>
    </recommendedName>
</protein>
<dbReference type="InterPro" id="IPR036259">
    <property type="entry name" value="MFS_trans_sf"/>
</dbReference>
<evidence type="ECO:0000256" key="7">
    <source>
        <dbReference type="SAM" id="Phobius"/>
    </source>
</evidence>
<dbReference type="Gene3D" id="1.20.1250.20">
    <property type="entry name" value="MFS general substrate transporter like domains"/>
    <property type="match status" value="1"/>
</dbReference>
<evidence type="ECO:0000256" key="1">
    <source>
        <dbReference type="ARBA" id="ARBA00004141"/>
    </source>
</evidence>